<organism evidence="5 6">
    <name type="scientific">Marinomonas arctica</name>
    <dbReference type="NCBI Taxonomy" id="383750"/>
    <lineage>
        <taxon>Bacteria</taxon>
        <taxon>Pseudomonadati</taxon>
        <taxon>Pseudomonadota</taxon>
        <taxon>Gammaproteobacteria</taxon>
        <taxon>Oceanospirillales</taxon>
        <taxon>Oceanospirillaceae</taxon>
        <taxon>Marinomonas</taxon>
    </lineage>
</organism>
<dbReference type="GO" id="GO:0003677">
    <property type="term" value="F:DNA binding"/>
    <property type="evidence" value="ECO:0007669"/>
    <property type="project" value="UniProtKB-KW"/>
</dbReference>
<protein>
    <submittedName>
        <fullName evidence="5">Winged helix-turn-helix transcriptional regulator</fullName>
    </submittedName>
</protein>
<dbReference type="InterPro" id="IPR052067">
    <property type="entry name" value="Metal_resp_HTH_trans_reg"/>
</dbReference>
<dbReference type="EMBL" id="CP061081">
    <property type="protein sequence ID" value="QNT07939.1"/>
    <property type="molecule type" value="Genomic_DNA"/>
</dbReference>
<dbReference type="SMART" id="SM00347">
    <property type="entry name" value="HTH_MARR"/>
    <property type="match status" value="1"/>
</dbReference>
<feature type="domain" description="HTH marR-type" evidence="4">
    <location>
        <begin position="2"/>
        <end position="136"/>
    </location>
</feature>
<dbReference type="KEGG" id="mard:IBG28_10290"/>
<keyword evidence="3" id="KW-0804">Transcription</keyword>
<dbReference type="Gene3D" id="1.10.10.10">
    <property type="entry name" value="Winged helix-like DNA-binding domain superfamily/Winged helix DNA-binding domain"/>
    <property type="match status" value="1"/>
</dbReference>
<dbReference type="InterPro" id="IPR036388">
    <property type="entry name" value="WH-like_DNA-bd_sf"/>
</dbReference>
<dbReference type="InterPro" id="IPR000835">
    <property type="entry name" value="HTH_MarR-typ"/>
</dbReference>
<dbReference type="PROSITE" id="PS50995">
    <property type="entry name" value="HTH_MARR_2"/>
    <property type="match status" value="1"/>
</dbReference>
<dbReference type="InterPro" id="IPR036390">
    <property type="entry name" value="WH_DNA-bd_sf"/>
</dbReference>
<dbReference type="PANTHER" id="PTHR35790">
    <property type="entry name" value="HTH-TYPE TRANSCRIPTIONAL REGULATOR PCHR"/>
    <property type="match status" value="1"/>
</dbReference>
<reference evidence="5 6" key="1">
    <citation type="submission" date="2020-09" db="EMBL/GenBank/DDBJ databases">
        <title>Complete genome sequence of an Arctic sea ice bacterium Marinomonas arctica BSI20414.</title>
        <authorList>
            <person name="Liao L."/>
            <person name="Chen B."/>
        </authorList>
    </citation>
    <scope>NUCLEOTIDE SEQUENCE [LARGE SCALE GENOMIC DNA]</scope>
    <source>
        <strain evidence="5 6">BSI20414</strain>
    </source>
</reference>
<dbReference type="Proteomes" id="UP000516370">
    <property type="component" value="Chromosome"/>
</dbReference>
<evidence type="ECO:0000256" key="1">
    <source>
        <dbReference type="ARBA" id="ARBA00023015"/>
    </source>
</evidence>
<keyword evidence="6" id="KW-1185">Reference proteome</keyword>
<name>A0A7H1JBS3_9GAMM</name>
<sequence>MKEKIAESLHQLVHSYRHHMREEASRSGISIPVSHIRSLKCIHRIQNCHAKDIAERLSLDKSQITRVLKELVSLGYVKKVRNPDNHRSQLLSLTESGDALLNKLMTLDQLAVEKMTRHLTEQQIVDFIYIAEMMTNNPYPSLCHKQDSGATNE</sequence>
<dbReference type="PANTHER" id="PTHR35790:SF4">
    <property type="entry name" value="HTH-TYPE TRANSCRIPTIONAL REGULATOR PCHR"/>
    <property type="match status" value="1"/>
</dbReference>
<dbReference type="RefSeq" id="WP_111608268.1">
    <property type="nucleotide sequence ID" value="NZ_BMLJ01000006.1"/>
</dbReference>
<evidence type="ECO:0000313" key="5">
    <source>
        <dbReference type="EMBL" id="QNT07939.1"/>
    </source>
</evidence>
<proteinExistence type="predicted"/>
<evidence type="ECO:0000313" key="6">
    <source>
        <dbReference type="Proteomes" id="UP000516370"/>
    </source>
</evidence>
<keyword evidence="1" id="KW-0805">Transcription regulation</keyword>
<evidence type="ECO:0000256" key="3">
    <source>
        <dbReference type="ARBA" id="ARBA00023163"/>
    </source>
</evidence>
<evidence type="ECO:0000256" key="2">
    <source>
        <dbReference type="ARBA" id="ARBA00023125"/>
    </source>
</evidence>
<keyword evidence="2" id="KW-0238">DNA-binding</keyword>
<dbReference type="GO" id="GO:0003700">
    <property type="term" value="F:DNA-binding transcription factor activity"/>
    <property type="evidence" value="ECO:0007669"/>
    <property type="project" value="InterPro"/>
</dbReference>
<evidence type="ECO:0000259" key="4">
    <source>
        <dbReference type="PROSITE" id="PS50995"/>
    </source>
</evidence>
<dbReference type="AlphaFoldDB" id="A0A7H1JBS3"/>
<dbReference type="SUPFAM" id="SSF46785">
    <property type="entry name" value="Winged helix' DNA-binding domain"/>
    <property type="match status" value="1"/>
</dbReference>
<gene>
    <name evidence="5" type="ORF">IBG28_10290</name>
</gene>
<dbReference type="Pfam" id="PF01047">
    <property type="entry name" value="MarR"/>
    <property type="match status" value="1"/>
</dbReference>
<accession>A0A7H1JBS3</accession>
<dbReference type="PRINTS" id="PR00598">
    <property type="entry name" value="HTHMARR"/>
</dbReference>
<dbReference type="OrthoDB" id="6196575at2"/>